<reference evidence="2 3" key="1">
    <citation type="submission" date="2017-08" db="EMBL/GenBank/DDBJ databases">
        <title>The strain WRN001 was isolated from Binhai saline alkaline soil, Tianjin, China.</title>
        <authorList>
            <person name="Liu D."/>
            <person name="Zhang G."/>
        </authorList>
    </citation>
    <scope>NUCLEOTIDE SEQUENCE [LARGE SCALE GENOMIC DNA]</scope>
    <source>
        <strain evidence="2 3">WN019</strain>
    </source>
</reference>
<dbReference type="Gene3D" id="3.40.50.300">
    <property type="entry name" value="P-loop containing nucleotide triphosphate hydrolases"/>
    <property type="match status" value="1"/>
</dbReference>
<sequence>MHTSRRPTADLPALEPGVTLVDVDDDLGVTPVQALLLDHVLGGDGWVYWVDGANRANTTRLRELAPADRVLDRIDVARGFTAHQHTSLLNRLAGRLDTRDQPSLVVATGLDGMYRGADIEGELATQMFIHAIASLARIARIHDVPVVVTRCREDEFSRPLRRAAGTHLQCRATPLGPRFEDAAGDMETLVYHTDDGWMQTTLAYWQEVLKHRARMYKAPTLERTAGVVGVQ</sequence>
<dbReference type="Pfam" id="PF08423">
    <property type="entry name" value="Rad51"/>
    <property type="match status" value="1"/>
</dbReference>
<dbReference type="RefSeq" id="WP_095638033.1">
    <property type="nucleotide sequence ID" value="NZ_NSKC01000011.1"/>
</dbReference>
<proteinExistence type="predicted"/>
<dbReference type="InterPro" id="IPR027417">
    <property type="entry name" value="P-loop_NTPase"/>
</dbReference>
<evidence type="ECO:0000313" key="2">
    <source>
        <dbReference type="EMBL" id="PAU80843.1"/>
    </source>
</evidence>
<protein>
    <recommendedName>
        <fullName evidence="1">Rad51-like C-terminal domain-containing protein</fullName>
    </recommendedName>
</protein>
<evidence type="ECO:0000313" key="3">
    <source>
        <dbReference type="Proteomes" id="UP000218083"/>
    </source>
</evidence>
<dbReference type="EMBL" id="NSKC01000011">
    <property type="protein sequence ID" value="PAU80843.1"/>
    <property type="molecule type" value="Genomic_DNA"/>
</dbReference>
<keyword evidence="3" id="KW-1185">Reference proteome</keyword>
<dbReference type="AlphaFoldDB" id="A0A2A2F8G3"/>
<dbReference type="InterPro" id="IPR013632">
    <property type="entry name" value="Rad51_C"/>
</dbReference>
<dbReference type="Proteomes" id="UP000218083">
    <property type="component" value="Unassembled WGS sequence"/>
</dbReference>
<name>A0A2A2F8G3_9EURY</name>
<comment type="caution">
    <text evidence="2">The sequence shown here is derived from an EMBL/GenBank/DDBJ whole genome shotgun (WGS) entry which is preliminary data.</text>
</comment>
<dbReference type="OrthoDB" id="359367at2157"/>
<gene>
    <name evidence="2" type="ORF">CK500_15060</name>
</gene>
<organism evidence="2 3">
    <name type="scientific">Halorubrum salipaludis</name>
    <dbReference type="NCBI Taxonomy" id="2032630"/>
    <lineage>
        <taxon>Archaea</taxon>
        <taxon>Methanobacteriati</taxon>
        <taxon>Methanobacteriota</taxon>
        <taxon>Stenosarchaea group</taxon>
        <taxon>Halobacteria</taxon>
        <taxon>Halobacteriales</taxon>
        <taxon>Haloferacaceae</taxon>
        <taxon>Halorubrum</taxon>
    </lineage>
</organism>
<evidence type="ECO:0000259" key="1">
    <source>
        <dbReference type="Pfam" id="PF08423"/>
    </source>
</evidence>
<accession>A0A2A2F8G3</accession>
<feature type="domain" description="Rad51-like C-terminal" evidence="1">
    <location>
        <begin position="34"/>
        <end position="150"/>
    </location>
</feature>